<proteinExistence type="predicted"/>
<protein>
    <submittedName>
        <fullName evidence="1">Uncharacterized protein</fullName>
    </submittedName>
</protein>
<comment type="caution">
    <text evidence="1">The sequence shown here is derived from an EMBL/GenBank/DDBJ whole genome shotgun (WGS) entry which is preliminary data.</text>
</comment>
<accession>A0A6G4WG64</accession>
<dbReference type="RefSeq" id="WP_165031470.1">
    <property type="nucleotide sequence ID" value="NZ_JAAKZF010000037.1"/>
</dbReference>
<gene>
    <name evidence="1" type="ORF">G6N73_21905</name>
</gene>
<sequence>MKGTTEAVRNLLIENKDVSAAEAVSKLIGHNPATVRTQIARQRRAIIGKPRVIAMETSTLNLHKVVLCHDTSISEPAFRGVPDEPYAFIVLQSGKDARFIKGEGGSARKKLGSLKSSNSVTDNADRTWVSDQGGCLAMVFIPV</sequence>
<evidence type="ECO:0000313" key="2">
    <source>
        <dbReference type="Proteomes" id="UP001642900"/>
    </source>
</evidence>
<reference evidence="1 2" key="1">
    <citation type="submission" date="2020-02" db="EMBL/GenBank/DDBJ databases">
        <title>Genome sequence of strain CCNWXJ40-4.</title>
        <authorList>
            <person name="Gao J."/>
            <person name="Sun J."/>
        </authorList>
    </citation>
    <scope>NUCLEOTIDE SEQUENCE [LARGE SCALE GENOMIC DNA]</scope>
    <source>
        <strain evidence="1 2">CCNWXJ 40-4</strain>
    </source>
</reference>
<evidence type="ECO:0000313" key="1">
    <source>
        <dbReference type="EMBL" id="NGO53782.1"/>
    </source>
</evidence>
<dbReference type="Proteomes" id="UP001642900">
    <property type="component" value="Unassembled WGS sequence"/>
</dbReference>
<organism evidence="1 2">
    <name type="scientific">Allomesorhizobium camelthorni</name>
    <dbReference type="NCBI Taxonomy" id="475069"/>
    <lineage>
        <taxon>Bacteria</taxon>
        <taxon>Pseudomonadati</taxon>
        <taxon>Pseudomonadota</taxon>
        <taxon>Alphaproteobacteria</taxon>
        <taxon>Hyphomicrobiales</taxon>
        <taxon>Phyllobacteriaceae</taxon>
        <taxon>Allomesorhizobium</taxon>
    </lineage>
</organism>
<dbReference type="EMBL" id="JAAKZF010000037">
    <property type="protein sequence ID" value="NGO53782.1"/>
    <property type="molecule type" value="Genomic_DNA"/>
</dbReference>
<dbReference type="AlphaFoldDB" id="A0A6G4WG64"/>
<name>A0A6G4WG64_9HYPH</name>
<keyword evidence="2" id="KW-1185">Reference proteome</keyword>